<keyword evidence="1" id="KW-0732">Signal</keyword>
<sequence length="199" mass="22478">MKNAMKFTVLLALFFVTTAINATIPQEKFQKQLLNSEYTNSKDPKTVIIRNKKGTAVYETEVTATDSKHALVRSVNLADGTYVFEIVEDSEVKLIPFIVTEGTVLLDEENTKTVFKPTLQVKDDLLLVNQLSLTQEPLNVTIYYSEEGFDLNAFGVIQSDEIKSGIILQKAYKLDKNKTGRYLVKLTSEGKVFTEMFNF</sequence>
<evidence type="ECO:0000313" key="2">
    <source>
        <dbReference type="EMBL" id="QIE59676.1"/>
    </source>
</evidence>
<feature type="signal peptide" evidence="1">
    <location>
        <begin position="1"/>
        <end position="22"/>
    </location>
</feature>
<dbReference type="EMBL" id="CP049057">
    <property type="protein sequence ID" value="QIE59676.1"/>
    <property type="molecule type" value="Genomic_DNA"/>
</dbReference>
<dbReference type="KEGG" id="mgel:G5B37_08885"/>
<evidence type="ECO:0000313" key="3">
    <source>
        <dbReference type="Proteomes" id="UP000505306"/>
    </source>
</evidence>
<reference evidence="2 3" key="1">
    <citation type="submission" date="2020-02" db="EMBL/GenBank/DDBJ databases">
        <title>Complete genome sequence of Flavobacteriaceae bacterium.</title>
        <authorList>
            <person name="Kim S.-J."/>
            <person name="Kim Y.-S."/>
            <person name="Kim K.-H."/>
        </authorList>
    </citation>
    <scope>NUCLEOTIDE SEQUENCE [LARGE SCALE GENOMIC DNA]</scope>
    <source>
        <strain evidence="2 3">RR4-40</strain>
    </source>
</reference>
<gene>
    <name evidence="2" type="ORF">G5B37_08885</name>
</gene>
<accession>A0A6G6GM59</accession>
<dbReference type="Proteomes" id="UP000505306">
    <property type="component" value="Chromosome"/>
</dbReference>
<protein>
    <submittedName>
        <fullName evidence="2">Uncharacterized protein</fullName>
    </submittedName>
</protein>
<evidence type="ECO:0000256" key="1">
    <source>
        <dbReference type="SAM" id="SignalP"/>
    </source>
</evidence>
<organism evidence="2 3">
    <name type="scientific">Rasiella rasia</name>
    <dbReference type="NCBI Taxonomy" id="2744027"/>
    <lineage>
        <taxon>Bacteria</taxon>
        <taxon>Pseudomonadati</taxon>
        <taxon>Bacteroidota</taxon>
        <taxon>Flavobacteriia</taxon>
        <taxon>Flavobacteriales</taxon>
        <taxon>Flavobacteriaceae</taxon>
        <taxon>Rasiella</taxon>
    </lineage>
</organism>
<dbReference type="AlphaFoldDB" id="A0A6G6GM59"/>
<name>A0A6G6GM59_9FLAO</name>
<keyword evidence="3" id="KW-1185">Reference proteome</keyword>
<feature type="chain" id="PRO_5026047572" evidence="1">
    <location>
        <begin position="23"/>
        <end position="199"/>
    </location>
</feature>
<proteinExistence type="predicted"/>
<dbReference type="RefSeq" id="WP_164679689.1">
    <property type="nucleotide sequence ID" value="NZ_CP049057.1"/>
</dbReference>